<reference evidence="3" key="2">
    <citation type="submission" date="2023-01" db="EMBL/GenBank/DDBJ databases">
        <authorList>
            <person name="Sun Q."/>
            <person name="Evtushenko L."/>
        </authorList>
    </citation>
    <scope>NUCLEOTIDE SEQUENCE</scope>
    <source>
        <strain evidence="3">VKM B-2347</strain>
    </source>
</reference>
<keyword evidence="2" id="KW-0812">Transmembrane</keyword>
<evidence type="ECO:0000256" key="1">
    <source>
        <dbReference type="SAM" id="MobiDB-lite"/>
    </source>
</evidence>
<sequence>MRDDESAGAPPGPDPRSRGPSLREALRRARLEAAERADVVIDLRQAELARLEILRDALAPVFAETPPDVDMFDVGVTAGERPRLFIDMVAFIEMGHDRRLYRFLRDGRNGRSLLAESEQVQPIVDAVTAYVAHRLVERERLLADEDHSGGEPQSSIVARRAAARADMATDDVETAAPPPAAARRYPGWARLLAVLLAFGVGGGVGAVMVFALMRAAAKGLLPGVG</sequence>
<feature type="transmembrane region" description="Helical" evidence="2">
    <location>
        <begin position="191"/>
        <end position="213"/>
    </location>
</feature>
<keyword evidence="2" id="KW-1133">Transmembrane helix</keyword>
<gene>
    <name evidence="3" type="ORF">GCM10008179_29570</name>
</gene>
<keyword evidence="2" id="KW-0472">Membrane</keyword>
<evidence type="ECO:0000313" key="3">
    <source>
        <dbReference type="EMBL" id="GLK69319.1"/>
    </source>
</evidence>
<evidence type="ECO:0000256" key="2">
    <source>
        <dbReference type="SAM" id="Phobius"/>
    </source>
</evidence>
<comment type="caution">
    <text evidence="3">The sequence shown here is derived from an EMBL/GenBank/DDBJ whole genome shotgun (WGS) entry which is preliminary data.</text>
</comment>
<accession>A0A9W6J4Q0</accession>
<keyword evidence="4" id="KW-1185">Reference proteome</keyword>
<dbReference type="AlphaFoldDB" id="A0A9W6J4Q0"/>
<proteinExistence type="predicted"/>
<name>A0A9W6J4Q0_9HYPH</name>
<dbReference type="EMBL" id="BSFI01000021">
    <property type="protein sequence ID" value="GLK69319.1"/>
    <property type="molecule type" value="Genomic_DNA"/>
</dbReference>
<evidence type="ECO:0000313" key="4">
    <source>
        <dbReference type="Proteomes" id="UP001143372"/>
    </source>
</evidence>
<reference evidence="3" key="1">
    <citation type="journal article" date="2014" name="Int. J. Syst. Evol. Microbiol.">
        <title>Complete genome sequence of Corynebacterium casei LMG S-19264T (=DSM 44701T), isolated from a smear-ripened cheese.</title>
        <authorList>
            <consortium name="US DOE Joint Genome Institute (JGI-PGF)"/>
            <person name="Walter F."/>
            <person name="Albersmeier A."/>
            <person name="Kalinowski J."/>
            <person name="Ruckert C."/>
        </authorList>
    </citation>
    <scope>NUCLEOTIDE SEQUENCE</scope>
    <source>
        <strain evidence="3">VKM B-2347</strain>
    </source>
</reference>
<dbReference type="Proteomes" id="UP001143372">
    <property type="component" value="Unassembled WGS sequence"/>
</dbReference>
<organism evidence="3 4">
    <name type="scientific">Hansschlegelia plantiphila</name>
    <dbReference type="NCBI Taxonomy" id="374655"/>
    <lineage>
        <taxon>Bacteria</taxon>
        <taxon>Pseudomonadati</taxon>
        <taxon>Pseudomonadota</taxon>
        <taxon>Alphaproteobacteria</taxon>
        <taxon>Hyphomicrobiales</taxon>
        <taxon>Methylopilaceae</taxon>
        <taxon>Hansschlegelia</taxon>
    </lineage>
</organism>
<feature type="region of interest" description="Disordered" evidence="1">
    <location>
        <begin position="1"/>
        <end position="21"/>
    </location>
</feature>
<protein>
    <submittedName>
        <fullName evidence="3">Uncharacterized protein</fullName>
    </submittedName>
</protein>